<dbReference type="AlphaFoldDB" id="A0A1T4S4P5"/>
<reference evidence="3" key="1">
    <citation type="submission" date="2017-02" db="EMBL/GenBank/DDBJ databases">
        <authorList>
            <person name="Varghese N."/>
            <person name="Submissions S."/>
        </authorList>
    </citation>
    <scope>NUCLEOTIDE SEQUENCE [LARGE SCALE GENOMIC DNA]</scope>
    <source>
        <strain evidence="3">ATCC BAA-34</strain>
    </source>
</reference>
<sequence>MGFSEYLFVIAFFGVPGVLGGWLAHTRGKNPLVWGLLSAPFPFFVLIIWFQKPTAEIPGYFRKCPSCGGVYPWKLNACKYCGVETEQK</sequence>
<feature type="transmembrane region" description="Helical" evidence="1">
    <location>
        <begin position="6"/>
        <end position="25"/>
    </location>
</feature>
<dbReference type="RefSeq" id="WP_078791498.1">
    <property type="nucleotide sequence ID" value="NZ_FUWR01000030.1"/>
</dbReference>
<keyword evidence="1" id="KW-0812">Transmembrane</keyword>
<keyword evidence="3" id="KW-1185">Reference proteome</keyword>
<protein>
    <recommendedName>
        <fullName evidence="4">Zinc ribbon domain-containing protein</fullName>
    </recommendedName>
</protein>
<evidence type="ECO:0000313" key="2">
    <source>
        <dbReference type="EMBL" id="SKA23076.1"/>
    </source>
</evidence>
<accession>A0A1T4S4P5</accession>
<dbReference type="STRING" id="115783.SAMN02745119_03245"/>
<gene>
    <name evidence="2" type="ORF">SAMN02745119_03245</name>
</gene>
<dbReference type="EMBL" id="FUWR01000030">
    <property type="protein sequence ID" value="SKA23076.1"/>
    <property type="molecule type" value="Genomic_DNA"/>
</dbReference>
<evidence type="ECO:0000313" key="3">
    <source>
        <dbReference type="Proteomes" id="UP000190102"/>
    </source>
</evidence>
<organism evidence="2 3">
    <name type="scientific">Trichlorobacter thiogenes</name>
    <dbReference type="NCBI Taxonomy" id="115783"/>
    <lineage>
        <taxon>Bacteria</taxon>
        <taxon>Pseudomonadati</taxon>
        <taxon>Thermodesulfobacteriota</taxon>
        <taxon>Desulfuromonadia</taxon>
        <taxon>Geobacterales</taxon>
        <taxon>Geobacteraceae</taxon>
        <taxon>Trichlorobacter</taxon>
    </lineage>
</organism>
<keyword evidence="1" id="KW-0472">Membrane</keyword>
<evidence type="ECO:0008006" key="4">
    <source>
        <dbReference type="Google" id="ProtNLM"/>
    </source>
</evidence>
<keyword evidence="1" id="KW-1133">Transmembrane helix</keyword>
<dbReference type="Proteomes" id="UP000190102">
    <property type="component" value="Unassembled WGS sequence"/>
</dbReference>
<name>A0A1T4S4P5_9BACT</name>
<proteinExistence type="predicted"/>
<feature type="transmembrane region" description="Helical" evidence="1">
    <location>
        <begin position="32"/>
        <end position="50"/>
    </location>
</feature>
<dbReference type="OrthoDB" id="5397355at2"/>
<evidence type="ECO:0000256" key="1">
    <source>
        <dbReference type="SAM" id="Phobius"/>
    </source>
</evidence>